<proteinExistence type="predicted"/>
<keyword evidence="2" id="KW-1185">Reference proteome</keyword>
<evidence type="ECO:0000313" key="1">
    <source>
        <dbReference type="EMBL" id="UVI39241.1"/>
    </source>
</evidence>
<sequence length="393" mass="43675">MLETIERDTFFAHDREGNYVEWLSREEYERHHDGNEAPGLLPLIDIAGWKGDPPARRSLWGSWLPLHQTTMLTGPGGVGKSLFEQCLCTAIALGKPFLGMETEQRNTLYVTCEDDADELWRRQDAINAAFEVDRADIIGKLHLCALTGEDETALAVEGEHGTLDATERWQQVEQTCKAHQIGLYAFDNATDAMAGDHSNLHHVAAFVNMLTGLAIKRDGVAMIIHHPNKAGDDWLGSVAWHNKVRSRLIIGRGEDDVDPDARTIENPKANYGPSGGRVDFRWHQGAFVRSEDLPGDYAEQLAQSIRVQSENEIFLACLRARMAQPGREVGPNLGSNYAPARFAEMTEAKGLPKGKLARAMERLLYVGRIETQQVKRKGSDKKTIIAEVDPNAS</sequence>
<organism evidence="1 2">
    <name type="scientific">Qipengyuania spongiae</name>
    <dbReference type="NCBI Taxonomy" id="2909673"/>
    <lineage>
        <taxon>Bacteria</taxon>
        <taxon>Pseudomonadati</taxon>
        <taxon>Pseudomonadota</taxon>
        <taxon>Alphaproteobacteria</taxon>
        <taxon>Sphingomonadales</taxon>
        <taxon>Erythrobacteraceae</taxon>
        <taxon>Qipengyuania</taxon>
    </lineage>
</organism>
<evidence type="ECO:0000313" key="2">
    <source>
        <dbReference type="Proteomes" id="UP001065265"/>
    </source>
</evidence>
<dbReference type="RefSeq" id="WP_265558421.1">
    <property type="nucleotide sequence ID" value="NZ_CP092471.1"/>
</dbReference>
<dbReference type="Pfam" id="PF13481">
    <property type="entry name" value="AAA_25"/>
    <property type="match status" value="1"/>
</dbReference>
<dbReference type="SUPFAM" id="SSF52540">
    <property type="entry name" value="P-loop containing nucleoside triphosphate hydrolases"/>
    <property type="match status" value="1"/>
</dbReference>
<gene>
    <name evidence="1" type="ORF">L1F33_13575</name>
</gene>
<dbReference type="InterPro" id="IPR027417">
    <property type="entry name" value="P-loop_NTPase"/>
</dbReference>
<reference evidence="1" key="1">
    <citation type="submission" date="2022-02" db="EMBL/GenBank/DDBJ databases">
        <title>Qipengyuania spongiae sp. nov., isolated from marine sponge.</title>
        <authorList>
            <person name="Li Z."/>
            <person name="Zhang M."/>
        </authorList>
    </citation>
    <scope>NUCLEOTIDE SEQUENCE</scope>
    <source>
        <strain evidence="1">PHS-Z21</strain>
    </source>
</reference>
<name>A0ABY5T1N6_9SPHN</name>
<dbReference type="Gene3D" id="3.40.50.300">
    <property type="entry name" value="P-loop containing nucleotide triphosphate hydrolases"/>
    <property type="match status" value="1"/>
</dbReference>
<dbReference type="Proteomes" id="UP001065265">
    <property type="component" value="Chromosome"/>
</dbReference>
<dbReference type="EMBL" id="CP092471">
    <property type="protein sequence ID" value="UVI39241.1"/>
    <property type="molecule type" value="Genomic_DNA"/>
</dbReference>
<accession>A0ABY5T1N6</accession>
<protein>
    <submittedName>
        <fullName evidence="1">AAA family ATPase</fullName>
    </submittedName>
</protein>